<dbReference type="GO" id="GO:0050660">
    <property type="term" value="F:flavin adenine dinucleotide binding"/>
    <property type="evidence" value="ECO:0007669"/>
    <property type="project" value="TreeGrafter"/>
</dbReference>
<dbReference type="InterPro" id="IPR017938">
    <property type="entry name" value="Riboflavin_synthase-like_b-brl"/>
</dbReference>
<dbReference type="AlphaFoldDB" id="A0A418T7V9"/>
<dbReference type="InterPro" id="IPR050415">
    <property type="entry name" value="MRET"/>
</dbReference>
<dbReference type="EMBL" id="QZCG01000001">
    <property type="protein sequence ID" value="RJE89309.1"/>
    <property type="molecule type" value="Genomic_DNA"/>
</dbReference>
<dbReference type="GO" id="GO:0016491">
    <property type="term" value="F:oxidoreductase activity"/>
    <property type="evidence" value="ECO:0007669"/>
    <property type="project" value="UniProtKB-KW"/>
</dbReference>
<keyword evidence="5" id="KW-0274">FAD</keyword>
<evidence type="ECO:0000313" key="12">
    <source>
        <dbReference type="Proteomes" id="UP000284202"/>
    </source>
</evidence>
<dbReference type="CDD" id="cd06184">
    <property type="entry name" value="flavohem_like_fad_nad_binding"/>
    <property type="match status" value="1"/>
</dbReference>
<dbReference type="SUPFAM" id="SSF63380">
    <property type="entry name" value="Riboflavin synthase domain-like"/>
    <property type="match status" value="1"/>
</dbReference>
<dbReference type="PROSITE" id="PS51384">
    <property type="entry name" value="FAD_FR"/>
    <property type="match status" value="1"/>
</dbReference>
<dbReference type="Pfam" id="PF00175">
    <property type="entry name" value="NAD_binding_1"/>
    <property type="match status" value="1"/>
</dbReference>
<evidence type="ECO:0000256" key="3">
    <source>
        <dbReference type="ARBA" id="ARBA00022714"/>
    </source>
</evidence>
<dbReference type="Gene3D" id="3.40.50.80">
    <property type="entry name" value="Nucleotide-binding domain of ferredoxin-NADP reductase (FNR) module"/>
    <property type="match status" value="1"/>
</dbReference>
<evidence type="ECO:0000313" key="11">
    <source>
        <dbReference type="EMBL" id="RJE89309.1"/>
    </source>
</evidence>
<keyword evidence="8" id="KW-0411">Iron-sulfur</keyword>
<accession>A0A418T7V9</accession>
<evidence type="ECO:0000259" key="9">
    <source>
        <dbReference type="PROSITE" id="PS51085"/>
    </source>
</evidence>
<evidence type="ECO:0000256" key="4">
    <source>
        <dbReference type="ARBA" id="ARBA00022723"/>
    </source>
</evidence>
<protein>
    <recommendedName>
        <fullName evidence="13">2Fe-2S iron-sulfur cluster binding domain-containing protein</fullName>
    </recommendedName>
</protein>
<comment type="caution">
    <text evidence="11">The sequence shown here is derived from an EMBL/GenBank/DDBJ whole genome shotgun (WGS) entry which is preliminary data.</text>
</comment>
<keyword evidence="12" id="KW-1185">Reference proteome</keyword>
<evidence type="ECO:0000256" key="8">
    <source>
        <dbReference type="ARBA" id="ARBA00023014"/>
    </source>
</evidence>
<dbReference type="InterPro" id="IPR012349">
    <property type="entry name" value="Split_barrel_FMN-bd"/>
</dbReference>
<dbReference type="InterPro" id="IPR017927">
    <property type="entry name" value="FAD-bd_FR_type"/>
</dbReference>
<gene>
    <name evidence="11" type="ORF">D3P04_01320</name>
</gene>
<evidence type="ECO:0000256" key="2">
    <source>
        <dbReference type="ARBA" id="ARBA00022630"/>
    </source>
</evidence>
<dbReference type="InterPro" id="IPR036010">
    <property type="entry name" value="2Fe-2S_ferredoxin-like_sf"/>
</dbReference>
<dbReference type="PANTHER" id="PTHR47354">
    <property type="entry name" value="NADH OXIDOREDUCTASE HCR"/>
    <property type="match status" value="1"/>
</dbReference>
<dbReference type="GO" id="GO:0046872">
    <property type="term" value="F:metal ion binding"/>
    <property type="evidence" value="ECO:0007669"/>
    <property type="project" value="UniProtKB-KW"/>
</dbReference>
<dbReference type="InterPro" id="IPR001041">
    <property type="entry name" value="2Fe-2S_ferredoxin-type"/>
</dbReference>
<feature type="domain" description="2Fe-2S ferredoxin-type" evidence="9">
    <location>
        <begin position="591"/>
        <end position="673"/>
    </location>
</feature>
<dbReference type="Gene3D" id="3.10.20.30">
    <property type="match status" value="1"/>
</dbReference>
<evidence type="ECO:0008006" key="13">
    <source>
        <dbReference type="Google" id="ProtNLM"/>
    </source>
</evidence>
<comment type="cofactor">
    <cofactor evidence="1">
        <name>FAD</name>
        <dbReference type="ChEBI" id="CHEBI:57692"/>
    </cofactor>
</comment>
<dbReference type="PRINTS" id="PR00410">
    <property type="entry name" value="PHEHYDRXLASE"/>
</dbReference>
<dbReference type="InterPro" id="IPR039261">
    <property type="entry name" value="FNR_nucleotide-bd"/>
</dbReference>
<dbReference type="CDD" id="cd00207">
    <property type="entry name" value="fer2"/>
    <property type="match status" value="1"/>
</dbReference>
<proteinExistence type="predicted"/>
<keyword evidence="3" id="KW-0001">2Fe-2S</keyword>
<dbReference type="GO" id="GO:0051537">
    <property type="term" value="F:2 iron, 2 sulfur cluster binding"/>
    <property type="evidence" value="ECO:0007669"/>
    <property type="project" value="UniProtKB-KW"/>
</dbReference>
<evidence type="ECO:0000256" key="1">
    <source>
        <dbReference type="ARBA" id="ARBA00001974"/>
    </source>
</evidence>
<feature type="domain" description="FAD-binding FR-type" evidence="10">
    <location>
        <begin position="334"/>
        <end position="439"/>
    </location>
</feature>
<dbReference type="SUPFAM" id="SSF50475">
    <property type="entry name" value="FMN-binding split barrel"/>
    <property type="match status" value="1"/>
</dbReference>
<keyword evidence="2" id="KW-0285">Flavoprotein</keyword>
<keyword evidence="7" id="KW-0408">Iron</keyword>
<sequence>MPQAAVKMTGTGKPDMDSDTREFINNATLLFIASRNAEGALDVSPRGGQPSVMRVSDSGALLLPDYKGNRRLDTIGNLLSNPEIAMIVVNRGVDRYLRISGRGEVSFRDSDIAAFPADENPPISVLVLTPARCEFVETTAFRNAGFWLGSAIRKAPLDLGAVVRGDKLAQADAGFSPVRKHAGEEQLLTSHGMREVYGSSSEAVQTKVFDIAGPGGLAFMEEARFIVLSHENAQGGMEIDLTGAAPLSVIPFDNRQAYRLHLPPDLATTEEGECALVTIAPGRNEMLRVNGRFEKEPARNDQSLKIVPREVYFHCPASLSRARIWQDDRRVYWAGRRRFICVDRRRESPDVVSFVLEPRDDAPIGPIGPGQYVTVSLPDDAEAVARRRSYSVSGRPDGNSLRISVRRMGNGGLSDLLHDSVHAGSELLVGIPAGRFVLDSPPGRRVALISAGVGITPLLPMLERLAQEESGREVWFLHAARDAAHHLFPDEVCEIAKRPVNGGIRLFWAYSRPREGDACDLGKRLDAATVAGIMPVADTDFYICGPQAFMQGLREGLVALGAAPENIRFEEFSAQAGTAFDLGDKEITAECKVTFAQSGKTATWTPAAGSLLDLALSNQVKVAYSCRIGDCQSCLQRVLEGAADYPAGELPVLAQGQILLCQAIPRGDMIIDC</sequence>
<reference evidence="12" key="1">
    <citation type="submission" date="2018-09" db="EMBL/GenBank/DDBJ databases">
        <title>Acidovorax cavernicola nov. sp. isolated from Gruta de las Maravillas (Aracena, Spain).</title>
        <authorList>
            <person name="Jurado V."/>
            <person name="Gutierrez-Patricio S."/>
            <person name="Gonzalez-Pimentel J.L."/>
            <person name="Miller A.Z."/>
            <person name="Laiz L."/>
            <person name="Saiz-Jimenez C."/>
        </authorList>
    </citation>
    <scope>NUCLEOTIDE SEQUENCE [LARGE SCALE GENOMIC DNA]</scope>
    <source>
        <strain evidence="12">1011MAR3C25</strain>
    </source>
</reference>
<dbReference type="PROSITE" id="PS51085">
    <property type="entry name" value="2FE2S_FER_2"/>
    <property type="match status" value="1"/>
</dbReference>
<evidence type="ECO:0000256" key="7">
    <source>
        <dbReference type="ARBA" id="ARBA00023004"/>
    </source>
</evidence>
<name>A0A418T7V9_9RHOB</name>
<dbReference type="Proteomes" id="UP000284202">
    <property type="component" value="Unassembled WGS sequence"/>
</dbReference>
<dbReference type="Gene3D" id="2.40.30.10">
    <property type="entry name" value="Translation factors"/>
    <property type="match status" value="1"/>
</dbReference>
<evidence type="ECO:0000259" key="10">
    <source>
        <dbReference type="PROSITE" id="PS51384"/>
    </source>
</evidence>
<dbReference type="Gene3D" id="2.30.110.10">
    <property type="entry name" value="Electron Transport, Fmn-binding Protein, Chain A"/>
    <property type="match status" value="1"/>
</dbReference>
<dbReference type="PANTHER" id="PTHR47354:SF8">
    <property type="entry name" value="1,2-PHENYLACETYL-COA EPOXIDASE, SUBUNIT E"/>
    <property type="match status" value="1"/>
</dbReference>
<keyword evidence="6" id="KW-0560">Oxidoreductase</keyword>
<keyword evidence="4" id="KW-0479">Metal-binding</keyword>
<dbReference type="SUPFAM" id="SSF52343">
    <property type="entry name" value="Ferredoxin reductase-like, C-terminal NADP-linked domain"/>
    <property type="match status" value="1"/>
</dbReference>
<dbReference type="InterPro" id="IPR001433">
    <property type="entry name" value="OxRdtase_FAD/NAD-bd"/>
</dbReference>
<dbReference type="InterPro" id="IPR011576">
    <property type="entry name" value="Pyridox_Oxase_N"/>
</dbReference>
<evidence type="ECO:0000256" key="5">
    <source>
        <dbReference type="ARBA" id="ARBA00022827"/>
    </source>
</evidence>
<dbReference type="Pfam" id="PF01243">
    <property type="entry name" value="PNPOx_N"/>
    <property type="match status" value="1"/>
</dbReference>
<dbReference type="SUPFAM" id="SSF54292">
    <property type="entry name" value="2Fe-2S ferredoxin-like"/>
    <property type="match status" value="1"/>
</dbReference>
<dbReference type="InterPro" id="IPR012675">
    <property type="entry name" value="Beta-grasp_dom_sf"/>
</dbReference>
<dbReference type="OrthoDB" id="9786134at2"/>
<dbReference type="Pfam" id="PF00111">
    <property type="entry name" value="Fer2"/>
    <property type="match status" value="1"/>
</dbReference>
<evidence type="ECO:0000256" key="6">
    <source>
        <dbReference type="ARBA" id="ARBA00023002"/>
    </source>
</evidence>
<organism evidence="11 12">
    <name type="scientific">Paracoccus onubensis</name>
    <dbReference type="NCBI Taxonomy" id="1675788"/>
    <lineage>
        <taxon>Bacteria</taxon>
        <taxon>Pseudomonadati</taxon>
        <taxon>Pseudomonadota</taxon>
        <taxon>Alphaproteobacteria</taxon>
        <taxon>Rhodobacterales</taxon>
        <taxon>Paracoccaceae</taxon>
        <taxon>Paracoccus</taxon>
    </lineage>
</organism>